<dbReference type="InterPro" id="IPR026906">
    <property type="entry name" value="LRR_5"/>
</dbReference>
<dbReference type="InterPro" id="IPR032675">
    <property type="entry name" value="LRR_dom_sf"/>
</dbReference>
<dbReference type="SUPFAM" id="SSF52058">
    <property type="entry name" value="L domain-like"/>
    <property type="match status" value="1"/>
</dbReference>
<name>M7X8F7_ENTHI</name>
<evidence type="ECO:0000313" key="1">
    <source>
        <dbReference type="EMBL" id="EMS16348.1"/>
    </source>
</evidence>
<dbReference type="Proteomes" id="UP000030780">
    <property type="component" value="Unassembled WGS sequence"/>
</dbReference>
<accession>M7X8F7</accession>
<proteinExistence type="predicted"/>
<dbReference type="PANTHER" id="PTHR45661:SF3">
    <property type="entry name" value="IG-LIKE DOMAIN-CONTAINING PROTEIN"/>
    <property type="match status" value="1"/>
</dbReference>
<evidence type="ECO:0000313" key="2">
    <source>
        <dbReference type="Proteomes" id="UP000030780"/>
    </source>
</evidence>
<sequence length="338" mass="38062">MSNYLLTKVILPTSLTRIGNYSFYSCRSLQSIKIPKYVQFIGKACFNRCTSLKHIKFEQNCELSHLSFSAFYKCFTLESFHLPTTVSRIDSFCFFKCENLTSITLPSSLKHLGYVVFKRCFSLQNIIIENGLLDIGKGCFSSCTSLQSICIPNSVSRMEGGCFLHCKSLTSLTLSSSLKTLHVACIDGCTSLKQIYIGNKRIKEYPFDISYKQSLILNSIGINTPHVIFTSHDIPPNQSNIEVPNGVIVIDDNCFRNNRKIDTVTINDSIKLIGKYAFKSSILLQPPNIPNGCVVDPTAFEDMKIVKNKHDFLQQFQNNKSTQLKHIPNNVEDQCSIA</sequence>
<dbReference type="InterPro" id="IPR053139">
    <property type="entry name" value="Surface_bspA-like"/>
</dbReference>
<dbReference type="VEuPathDB" id="AmoebaDB:KM1_049560"/>
<dbReference type="Pfam" id="PF13306">
    <property type="entry name" value="LRR_5"/>
    <property type="match status" value="2"/>
</dbReference>
<protein>
    <submittedName>
        <fullName evidence="1">Leucine rich repeat protein, bspa family protein</fullName>
    </submittedName>
</protein>
<dbReference type="AlphaFoldDB" id="M7X8F7"/>
<gene>
    <name evidence="1" type="ORF">KM1_049560</name>
</gene>
<dbReference type="Gene3D" id="3.80.10.10">
    <property type="entry name" value="Ribonuclease Inhibitor"/>
    <property type="match status" value="3"/>
</dbReference>
<organism evidence="1 2">
    <name type="scientific">Entamoeba histolytica HM-3:IMSS</name>
    <dbReference type="NCBI Taxonomy" id="885315"/>
    <lineage>
        <taxon>Eukaryota</taxon>
        <taxon>Amoebozoa</taxon>
        <taxon>Evosea</taxon>
        <taxon>Archamoebae</taxon>
        <taxon>Mastigamoebida</taxon>
        <taxon>Entamoebidae</taxon>
        <taxon>Entamoeba</taxon>
    </lineage>
</organism>
<dbReference type="EMBL" id="KB637447">
    <property type="protein sequence ID" value="EMS16348.1"/>
    <property type="molecule type" value="Genomic_DNA"/>
</dbReference>
<dbReference type="PANTHER" id="PTHR45661">
    <property type="entry name" value="SURFACE ANTIGEN"/>
    <property type="match status" value="1"/>
</dbReference>
<reference evidence="1 2" key="1">
    <citation type="submission" date="2013-01" db="EMBL/GenBank/DDBJ databases">
        <authorList>
            <person name="Inman J."/>
            <person name="Zafar N."/>
            <person name="Lorenzi H."/>
            <person name="Caler E."/>
        </authorList>
    </citation>
    <scope>NUCLEOTIDE SEQUENCE [LARGE SCALE GENOMIC DNA]</scope>
    <source>
        <strain evidence="1 2">HM-3:IMSS</strain>
    </source>
</reference>